<dbReference type="RefSeq" id="WP_122938639.1">
    <property type="nucleotide sequence ID" value="NZ_JBHSNT010000014.1"/>
</dbReference>
<dbReference type="SUPFAM" id="SSF50952">
    <property type="entry name" value="Soluble quinoprotein glucose dehydrogenase"/>
    <property type="match status" value="1"/>
</dbReference>
<reference evidence="2 3" key="1">
    <citation type="submission" date="2018-10" db="EMBL/GenBank/DDBJ databases">
        <title>Isolation, diversity and antibacterial activity of antinobacteria from the wheat rhizosphere soil.</title>
        <authorList>
            <person name="Sun T."/>
        </authorList>
    </citation>
    <scope>NUCLEOTIDE SEQUENCE [LARGE SCALE GENOMIC DNA]</scope>
    <source>
        <strain evidence="2 3">SJ-23</strain>
    </source>
</reference>
<evidence type="ECO:0000259" key="1">
    <source>
        <dbReference type="Pfam" id="PF07995"/>
    </source>
</evidence>
<accession>A0A3M7ZW08</accession>
<dbReference type="PANTHER" id="PTHR19328:SF13">
    <property type="entry name" value="HIPL1 PROTEIN"/>
    <property type="match status" value="1"/>
</dbReference>
<dbReference type="Proteomes" id="UP000275048">
    <property type="component" value="Unassembled WGS sequence"/>
</dbReference>
<protein>
    <submittedName>
        <fullName evidence="2">PQQ-dependent sugar dehydrogenase</fullName>
    </submittedName>
</protein>
<evidence type="ECO:0000313" key="3">
    <source>
        <dbReference type="Proteomes" id="UP000275048"/>
    </source>
</evidence>
<dbReference type="OrthoDB" id="9770043at2"/>
<dbReference type="Pfam" id="PF07995">
    <property type="entry name" value="GSDH"/>
    <property type="match status" value="1"/>
</dbReference>
<dbReference type="EMBL" id="RHHB01000078">
    <property type="protein sequence ID" value="RNB43168.1"/>
    <property type="molecule type" value="Genomic_DNA"/>
</dbReference>
<feature type="domain" description="Glucose/Sorbosone dehydrogenase" evidence="1">
    <location>
        <begin position="72"/>
        <end position="369"/>
    </location>
</feature>
<dbReference type="PANTHER" id="PTHR19328">
    <property type="entry name" value="HEDGEHOG-INTERACTING PROTEIN"/>
    <property type="match status" value="1"/>
</dbReference>
<comment type="caution">
    <text evidence="2">The sequence shown here is derived from an EMBL/GenBank/DDBJ whole genome shotgun (WGS) entry which is preliminary data.</text>
</comment>
<name>A0A3M7ZW08_9MICO</name>
<dbReference type="InterPro" id="IPR012938">
    <property type="entry name" value="Glc/Sorbosone_DH"/>
</dbReference>
<dbReference type="InterPro" id="IPR011042">
    <property type="entry name" value="6-blade_b-propeller_TolB-like"/>
</dbReference>
<sequence length="388" mass="39346">MRGARTGGGATLVATAVLLLAACTGGGGSGPVVIAPSDGATSGTASASPPPSGSPVAVAVAGEPEELARGLAAPWSILRLPNGGVLVSERDSARIVEVLPDGSLREVVRVPGVVPGGEGGLLGLAFLPAGDGRPDLVYAYLTAASDNRIVRMPLRGAPGTLALGDPETVLTGIAKAGNHDGGRLAFGPDGFLYATVGDAGVRDAAQDPDSLSGKILRMTPDGDPAPGNPFGTLVWSLGHRNPQGLGWDAAGGMWAAEFGQDTWDELNRIIPGGNYGWPVVEGEAGDPRFIDPVVQWPTDEASPSGLAIVGDTLFLAALRGARLWSVSPLTTGAPLEVTASFTGELGRLRDAVPGPEGELWILTNNTDGRGSPRAGDDRLLRVPLAPAP</sequence>
<dbReference type="AlphaFoldDB" id="A0A3M7ZW08"/>
<evidence type="ECO:0000313" key="2">
    <source>
        <dbReference type="EMBL" id="RNB43168.1"/>
    </source>
</evidence>
<proteinExistence type="predicted"/>
<dbReference type="InterPro" id="IPR011041">
    <property type="entry name" value="Quinoprot_gluc/sorb_DH_b-prop"/>
</dbReference>
<gene>
    <name evidence="2" type="ORF">EDM22_18935</name>
</gene>
<dbReference type="PROSITE" id="PS51257">
    <property type="entry name" value="PROKAR_LIPOPROTEIN"/>
    <property type="match status" value="1"/>
</dbReference>
<dbReference type="Gene3D" id="2.120.10.30">
    <property type="entry name" value="TolB, C-terminal domain"/>
    <property type="match status" value="1"/>
</dbReference>
<organism evidence="2 3">
    <name type="scientific">Agromyces tardus</name>
    <dbReference type="NCBI Taxonomy" id="2583849"/>
    <lineage>
        <taxon>Bacteria</taxon>
        <taxon>Bacillati</taxon>
        <taxon>Actinomycetota</taxon>
        <taxon>Actinomycetes</taxon>
        <taxon>Micrococcales</taxon>
        <taxon>Microbacteriaceae</taxon>
        <taxon>Agromyces</taxon>
    </lineage>
</organism>
<keyword evidence="3" id="KW-1185">Reference proteome</keyword>